<accession>A0A8S3JSP3</accession>
<gene>
    <name evidence="1" type="ORF">GIL414_LOCUS84749</name>
</gene>
<comment type="caution">
    <text evidence="1">The sequence shown here is derived from an EMBL/GenBank/DDBJ whole genome shotgun (WGS) entry which is preliminary data.</text>
</comment>
<dbReference type="EMBL" id="CAJOBJ010367537">
    <property type="protein sequence ID" value="CAF5221829.1"/>
    <property type="molecule type" value="Genomic_DNA"/>
</dbReference>
<name>A0A8S3JSP3_9BILA</name>
<feature type="non-terminal residue" evidence="1">
    <location>
        <position position="1"/>
    </location>
</feature>
<organism evidence="1 2">
    <name type="scientific">Rotaria magnacalcarata</name>
    <dbReference type="NCBI Taxonomy" id="392030"/>
    <lineage>
        <taxon>Eukaryota</taxon>
        <taxon>Metazoa</taxon>
        <taxon>Spiralia</taxon>
        <taxon>Gnathifera</taxon>
        <taxon>Rotifera</taxon>
        <taxon>Eurotatoria</taxon>
        <taxon>Bdelloidea</taxon>
        <taxon>Philodinida</taxon>
        <taxon>Philodinidae</taxon>
        <taxon>Rotaria</taxon>
    </lineage>
</organism>
<dbReference type="Proteomes" id="UP000681720">
    <property type="component" value="Unassembled WGS sequence"/>
</dbReference>
<proteinExistence type="predicted"/>
<evidence type="ECO:0000313" key="2">
    <source>
        <dbReference type="Proteomes" id="UP000681720"/>
    </source>
</evidence>
<sequence length="59" mass="6643">LDLLLDIIIGALINLAKDLSCRTIIKEMNCTSIFIRFSRLPPCLLQQSSNILLNELNVD</sequence>
<reference evidence="1" key="1">
    <citation type="submission" date="2021-02" db="EMBL/GenBank/DDBJ databases">
        <authorList>
            <person name="Nowell W R."/>
        </authorList>
    </citation>
    <scope>NUCLEOTIDE SEQUENCE</scope>
</reference>
<evidence type="ECO:0000313" key="1">
    <source>
        <dbReference type="EMBL" id="CAF5221829.1"/>
    </source>
</evidence>
<protein>
    <submittedName>
        <fullName evidence="1">Uncharacterized protein</fullName>
    </submittedName>
</protein>
<dbReference type="AlphaFoldDB" id="A0A8S3JSP3"/>